<proteinExistence type="predicted"/>
<dbReference type="SUPFAM" id="SSF54637">
    <property type="entry name" value="Thioesterase/thiol ester dehydrase-isomerase"/>
    <property type="match status" value="1"/>
</dbReference>
<evidence type="ECO:0000313" key="3">
    <source>
        <dbReference type="Proteomes" id="UP001240236"/>
    </source>
</evidence>
<sequence length="117" mass="11916">MTGALEIAPAEIVVGVPADDPVFAGHYPGYPVLPGVYLIGYADRAARAAAGPGLPRLSSVDSIRFRRPVYPGDRVTVTARLRPDAGGGLICTAVATAGGQTVATLTLGYPPAEGDAR</sequence>
<name>A0AAE3VU69_9ACTN</name>
<dbReference type="Pfam" id="PF22818">
    <property type="entry name" value="ApeI-like"/>
    <property type="match status" value="1"/>
</dbReference>
<dbReference type="InterPro" id="IPR054545">
    <property type="entry name" value="ApeI-like"/>
</dbReference>
<comment type="caution">
    <text evidence="2">The sequence shown here is derived from an EMBL/GenBank/DDBJ whole genome shotgun (WGS) entry which is preliminary data.</text>
</comment>
<organism evidence="2 3">
    <name type="scientific">Catenuloplanes indicus</name>
    <dbReference type="NCBI Taxonomy" id="137267"/>
    <lineage>
        <taxon>Bacteria</taxon>
        <taxon>Bacillati</taxon>
        <taxon>Actinomycetota</taxon>
        <taxon>Actinomycetes</taxon>
        <taxon>Micromonosporales</taxon>
        <taxon>Micromonosporaceae</taxon>
        <taxon>Catenuloplanes</taxon>
    </lineage>
</organism>
<protein>
    <submittedName>
        <fullName evidence="2">3-hydroxyacyl-[acyl-carrier-protein] dehydratase</fullName>
        <ecNumber evidence="2">4.2.1.59</ecNumber>
    </submittedName>
</protein>
<gene>
    <name evidence="2" type="ORF">J2S42_000560</name>
</gene>
<dbReference type="EC" id="4.2.1.59" evidence="2"/>
<dbReference type="Proteomes" id="UP001240236">
    <property type="component" value="Unassembled WGS sequence"/>
</dbReference>
<reference evidence="2 3" key="1">
    <citation type="submission" date="2023-07" db="EMBL/GenBank/DDBJ databases">
        <title>Sequencing the genomes of 1000 actinobacteria strains.</title>
        <authorList>
            <person name="Klenk H.-P."/>
        </authorList>
    </citation>
    <scope>NUCLEOTIDE SEQUENCE [LARGE SCALE GENOMIC DNA]</scope>
    <source>
        <strain evidence="2 3">DSM 44709</strain>
    </source>
</reference>
<dbReference type="RefSeq" id="WP_307234865.1">
    <property type="nucleotide sequence ID" value="NZ_JAUSUZ010000001.1"/>
</dbReference>
<dbReference type="GO" id="GO:0019171">
    <property type="term" value="F:(3R)-hydroxyacyl-[acyl-carrier-protein] dehydratase activity"/>
    <property type="evidence" value="ECO:0007669"/>
    <property type="project" value="UniProtKB-EC"/>
</dbReference>
<evidence type="ECO:0000259" key="1">
    <source>
        <dbReference type="Pfam" id="PF22818"/>
    </source>
</evidence>
<evidence type="ECO:0000313" key="2">
    <source>
        <dbReference type="EMBL" id="MDQ0363891.1"/>
    </source>
</evidence>
<keyword evidence="2" id="KW-0456">Lyase</keyword>
<keyword evidence="3" id="KW-1185">Reference proteome</keyword>
<dbReference type="Gene3D" id="3.10.129.10">
    <property type="entry name" value="Hotdog Thioesterase"/>
    <property type="match status" value="1"/>
</dbReference>
<accession>A0AAE3VU69</accession>
<dbReference type="AlphaFoldDB" id="A0AAE3VU69"/>
<dbReference type="InterPro" id="IPR029069">
    <property type="entry name" value="HotDog_dom_sf"/>
</dbReference>
<feature type="domain" description="ApeI dehydratase-like" evidence="1">
    <location>
        <begin position="11"/>
        <end position="85"/>
    </location>
</feature>
<dbReference type="EMBL" id="JAUSUZ010000001">
    <property type="protein sequence ID" value="MDQ0363891.1"/>
    <property type="molecule type" value="Genomic_DNA"/>
</dbReference>